<organism evidence="2 3">
    <name type="scientific">Clostridium tarantellae</name>
    <dbReference type="NCBI Taxonomy" id="39493"/>
    <lineage>
        <taxon>Bacteria</taxon>
        <taxon>Bacillati</taxon>
        <taxon>Bacillota</taxon>
        <taxon>Clostridia</taxon>
        <taxon>Eubacteriales</taxon>
        <taxon>Clostridiaceae</taxon>
        <taxon>Clostridium</taxon>
    </lineage>
</organism>
<proteinExistence type="predicted"/>
<dbReference type="Gene3D" id="2.60.120.260">
    <property type="entry name" value="Galactose-binding domain-like"/>
    <property type="match status" value="3"/>
</dbReference>
<protein>
    <recommendedName>
        <fullName evidence="4">CBM6 domain-containing protein</fullName>
    </recommendedName>
</protein>
<feature type="region of interest" description="Disordered" evidence="1">
    <location>
        <begin position="59"/>
        <end position="82"/>
    </location>
</feature>
<feature type="compositionally biased region" description="Polar residues" evidence="1">
    <location>
        <begin position="59"/>
        <end position="71"/>
    </location>
</feature>
<dbReference type="Proteomes" id="UP000430345">
    <property type="component" value="Unassembled WGS sequence"/>
</dbReference>
<reference evidence="2 3" key="1">
    <citation type="submission" date="2019-10" db="EMBL/GenBank/DDBJ databases">
        <title>The Genome Sequence of Clostridium tarantellae Isolated from Fish Brain.</title>
        <authorList>
            <person name="Bano L."/>
            <person name="Kiel M."/>
            <person name="Sales G."/>
            <person name="Doxey A.C."/>
            <person name="Mansfield M.J."/>
            <person name="Schiavone M."/>
            <person name="Rossetto O."/>
            <person name="Pirazzini M."/>
            <person name="Dobrindt U."/>
            <person name="Montecucco C."/>
        </authorList>
    </citation>
    <scope>NUCLEOTIDE SEQUENCE [LARGE SCALE GENOMIC DNA]</scope>
    <source>
        <strain evidence="2 3">DSM 3997</strain>
    </source>
</reference>
<name>A0A6I1ML25_9CLOT</name>
<keyword evidence="3" id="KW-1185">Reference proteome</keyword>
<dbReference type="RefSeq" id="WP_152889491.1">
    <property type="nucleotide sequence ID" value="NZ_WHJC01000099.1"/>
</dbReference>
<dbReference type="SUPFAM" id="SSF49785">
    <property type="entry name" value="Galactose-binding domain-like"/>
    <property type="match status" value="1"/>
</dbReference>
<gene>
    <name evidence="2" type="ORF">GBZ86_08115</name>
</gene>
<dbReference type="OrthoDB" id="21834at2"/>
<evidence type="ECO:0000313" key="3">
    <source>
        <dbReference type="Proteomes" id="UP000430345"/>
    </source>
</evidence>
<evidence type="ECO:0000313" key="2">
    <source>
        <dbReference type="EMBL" id="MPQ43720.1"/>
    </source>
</evidence>
<comment type="caution">
    <text evidence="2">The sequence shown here is derived from an EMBL/GenBank/DDBJ whole genome shotgun (WGS) entry which is preliminary data.</text>
</comment>
<feature type="compositionally biased region" description="Pro residues" evidence="1">
    <location>
        <begin position="381"/>
        <end position="391"/>
    </location>
</feature>
<dbReference type="EMBL" id="WHJC01000099">
    <property type="protein sequence ID" value="MPQ43720.1"/>
    <property type="molecule type" value="Genomic_DNA"/>
</dbReference>
<evidence type="ECO:0008006" key="4">
    <source>
        <dbReference type="Google" id="ProtNLM"/>
    </source>
</evidence>
<sequence>MDFDMEQLSNLFDSIKFDEIFDNIFSRNMVNDIYETPLFDTPLFQTPIFNNLIDENPINQEPTNEDYMTNEPNEEEPISSDPMSTNTMYESVLSNAPLNFKLNIADGVLKNGAKILANPKRVTSLGGPNNGSSTIYVPTVKPGKYIMIFNYYNGLRRLKIDVNRTTSKIIYTMPSMHKGVFNIVVNLDKSLNEIIFYGDGLSPAPDLGDIMIFKSCADISEYTPEMKYDLSTLDFKLINDAKFNSLNFISGIGGINNGAILLNTNVNSIGLYNLTIDYLSGDEDTSLKISINDSPINTVFNFSKTNNWNLKSAKHFNTLITITSKSNIIKLYNDIGTATPNIGKISLALVDSNPITFKELTPITKPDPMVNPTPATQPTSTPEPAPISTPPLPTSNLYTPLIYEAVSGLLQNGARKELENKFIGWLGGPNDGSVNLNVKVSTSGNYTLSITYLSGDRDRPLKISVNNIDKKIIYNPPSTNSWKYSDAKTFTIAVDLNEGENTIKFHGDRINYGPLIGKISLSFNSSTTITSTASSHSTFTPQIGLEGSATINGDFITGINSVGKGVVTLLVDVPSNGIYDLGIHYVANTPDSKIKIAINNTSLPDYYIFEKTLTTNITDSKVKIIKVNLSKGKNYIVIY</sequence>
<evidence type="ECO:0000256" key="1">
    <source>
        <dbReference type="SAM" id="MobiDB-lite"/>
    </source>
</evidence>
<feature type="region of interest" description="Disordered" evidence="1">
    <location>
        <begin position="361"/>
        <end position="391"/>
    </location>
</feature>
<accession>A0A6I1ML25</accession>
<dbReference type="AlphaFoldDB" id="A0A6I1ML25"/>
<dbReference type="InterPro" id="IPR008979">
    <property type="entry name" value="Galactose-bd-like_sf"/>
</dbReference>